<dbReference type="EMBL" id="JAPIUZ010000003">
    <property type="protein sequence ID" value="MCX2563848.1"/>
    <property type="molecule type" value="Genomic_DNA"/>
</dbReference>
<comment type="caution">
    <text evidence="13">The sequence shown here is derived from an EMBL/GenBank/DDBJ whole genome shotgun (WGS) entry which is preliminary data.</text>
</comment>
<dbReference type="PRINTS" id="PR00603">
    <property type="entry name" value="CYTOCHROMEC1"/>
</dbReference>
<evidence type="ECO:0000256" key="1">
    <source>
        <dbReference type="ARBA" id="ARBA00004370"/>
    </source>
</evidence>
<keyword evidence="5 9" id="KW-0479">Metal-binding</keyword>
<dbReference type="InterPro" id="IPR009056">
    <property type="entry name" value="Cyt_c-like_dom"/>
</dbReference>
<keyword evidence="3 9" id="KW-0349">Heme</keyword>
<dbReference type="InterPro" id="IPR002326">
    <property type="entry name" value="Cyt_c1"/>
</dbReference>
<dbReference type="SUPFAM" id="SSF46626">
    <property type="entry name" value="Cytochrome c"/>
    <property type="match status" value="1"/>
</dbReference>
<evidence type="ECO:0000256" key="6">
    <source>
        <dbReference type="ARBA" id="ARBA00022989"/>
    </source>
</evidence>
<dbReference type="PROSITE" id="PS51007">
    <property type="entry name" value="CYTC"/>
    <property type="match status" value="1"/>
</dbReference>
<keyword evidence="11" id="KW-0732">Signal</keyword>
<keyword evidence="4 10" id="KW-0812">Transmembrane</keyword>
<feature type="chain" id="PRO_5045447047" description="Cytochrome c1" evidence="11">
    <location>
        <begin position="19"/>
        <end position="258"/>
    </location>
</feature>
<evidence type="ECO:0000256" key="2">
    <source>
        <dbReference type="ARBA" id="ARBA00016165"/>
    </source>
</evidence>
<organism evidence="13 14">
    <name type="scientific">Acetobacter thailandicus</name>
    <dbReference type="NCBI Taxonomy" id="1502842"/>
    <lineage>
        <taxon>Bacteria</taxon>
        <taxon>Pseudomonadati</taxon>
        <taxon>Pseudomonadota</taxon>
        <taxon>Alphaproteobacteria</taxon>
        <taxon>Acetobacterales</taxon>
        <taxon>Acetobacteraceae</taxon>
        <taxon>Acetobacter</taxon>
    </lineage>
</organism>
<keyword evidence="14" id="KW-1185">Reference proteome</keyword>
<accession>A0ABT3QEZ8</accession>
<evidence type="ECO:0000256" key="3">
    <source>
        <dbReference type="ARBA" id="ARBA00022617"/>
    </source>
</evidence>
<evidence type="ECO:0000256" key="7">
    <source>
        <dbReference type="ARBA" id="ARBA00023004"/>
    </source>
</evidence>
<name>A0ABT3QEZ8_9PROT</name>
<evidence type="ECO:0000256" key="9">
    <source>
        <dbReference type="PROSITE-ProRule" id="PRU00433"/>
    </source>
</evidence>
<evidence type="ECO:0000313" key="14">
    <source>
        <dbReference type="Proteomes" id="UP001301152"/>
    </source>
</evidence>
<keyword evidence="6 10" id="KW-1133">Transmembrane helix</keyword>
<evidence type="ECO:0000256" key="5">
    <source>
        <dbReference type="ARBA" id="ARBA00022723"/>
    </source>
</evidence>
<dbReference type="Pfam" id="PF02167">
    <property type="entry name" value="Cytochrom_C1"/>
    <property type="match status" value="1"/>
</dbReference>
<dbReference type="Gene3D" id="1.10.760.10">
    <property type="entry name" value="Cytochrome c-like domain"/>
    <property type="match status" value="1"/>
</dbReference>
<keyword evidence="8 10" id="KW-0472">Membrane</keyword>
<dbReference type="RefSeq" id="WP_265792945.1">
    <property type="nucleotide sequence ID" value="NZ_JAPIUZ010000003.1"/>
</dbReference>
<evidence type="ECO:0000256" key="11">
    <source>
        <dbReference type="SAM" id="SignalP"/>
    </source>
</evidence>
<dbReference type="InterPro" id="IPR036909">
    <property type="entry name" value="Cyt_c-like_dom_sf"/>
</dbReference>
<feature type="signal peptide" evidence="11">
    <location>
        <begin position="1"/>
        <end position="18"/>
    </location>
</feature>
<comment type="subcellular location">
    <subcellularLocation>
        <location evidence="1">Membrane</location>
    </subcellularLocation>
</comment>
<feature type="transmembrane region" description="Helical" evidence="10">
    <location>
        <begin position="230"/>
        <end position="248"/>
    </location>
</feature>
<protein>
    <recommendedName>
        <fullName evidence="2">Cytochrome c1</fullName>
    </recommendedName>
</protein>
<dbReference type="PANTHER" id="PTHR10266">
    <property type="entry name" value="CYTOCHROME C1"/>
    <property type="match status" value="1"/>
</dbReference>
<sequence length="258" mass="28107">MKKYLVIASVFFAAVQGAGCVKSADAQSSLLPQKAPPQHWSFEGPVGHFDLSAVQRGYAVFVKVCSACHSLKQVHFSDLSQMGLTPEQTIALAESWQIAAGHDEAGHFKFRKGLPDDFLPSPYSSPAAARAANGGAVPPDLSRIGLIHPGGADRIYAMLTSYGEPVGGEKAPRYANPYMIGHITAMPPPLHDNAVSFTDGHPATVQQQAHDVTTFLEWVSEPHRDSKRRLGVGVVLYLCFLIIIFVILKRRIWSHVRK</sequence>
<evidence type="ECO:0000256" key="10">
    <source>
        <dbReference type="SAM" id="Phobius"/>
    </source>
</evidence>
<gene>
    <name evidence="13" type="ORF">OQ497_07755</name>
</gene>
<evidence type="ECO:0000259" key="12">
    <source>
        <dbReference type="PROSITE" id="PS51007"/>
    </source>
</evidence>
<dbReference type="Proteomes" id="UP001301152">
    <property type="component" value="Unassembled WGS sequence"/>
</dbReference>
<keyword evidence="7 9" id="KW-0408">Iron</keyword>
<reference evidence="13 14" key="1">
    <citation type="submission" date="2022-11" db="EMBL/GenBank/DDBJ databases">
        <title>Genome sequencing of Acetobacter type strain.</title>
        <authorList>
            <person name="Heo J."/>
            <person name="Lee D."/>
            <person name="Han B.-H."/>
            <person name="Hong S.-B."/>
            <person name="Kwon S.-W."/>
        </authorList>
    </citation>
    <scope>NUCLEOTIDE SEQUENCE [LARGE SCALE GENOMIC DNA]</scope>
    <source>
        <strain evidence="13 14">KACC 21253</strain>
    </source>
</reference>
<evidence type="ECO:0000256" key="8">
    <source>
        <dbReference type="ARBA" id="ARBA00023136"/>
    </source>
</evidence>
<dbReference type="PANTHER" id="PTHR10266:SF3">
    <property type="entry name" value="CYTOCHROME C1, HEME PROTEIN, MITOCHONDRIAL"/>
    <property type="match status" value="1"/>
</dbReference>
<evidence type="ECO:0000256" key="4">
    <source>
        <dbReference type="ARBA" id="ARBA00022692"/>
    </source>
</evidence>
<proteinExistence type="predicted"/>
<feature type="domain" description="Cytochrome c" evidence="12">
    <location>
        <begin position="52"/>
        <end position="220"/>
    </location>
</feature>
<evidence type="ECO:0000313" key="13">
    <source>
        <dbReference type="EMBL" id="MCX2563848.1"/>
    </source>
</evidence>